<dbReference type="PROSITE" id="PS00938">
    <property type="entry name" value="IF3"/>
    <property type="match status" value="1"/>
</dbReference>
<evidence type="ECO:0000256" key="4">
    <source>
        <dbReference type="HAMAP-Rule" id="MF_00080"/>
    </source>
</evidence>
<gene>
    <name evidence="4 10" type="primary">infC</name>
    <name evidence="10" type="ORF">Q9312_19030</name>
</gene>
<protein>
    <recommendedName>
        <fullName evidence="4 5">Translation initiation factor IF-3</fullName>
    </recommendedName>
</protein>
<dbReference type="Pfam" id="PF05198">
    <property type="entry name" value="IF3_N"/>
    <property type="match status" value="1"/>
</dbReference>
<dbReference type="SUPFAM" id="SSF54364">
    <property type="entry name" value="Translation initiation factor IF3, N-terminal domain"/>
    <property type="match status" value="1"/>
</dbReference>
<accession>A0AA51X8D3</accession>
<dbReference type="InterPro" id="IPR019813">
    <property type="entry name" value="Translation_initiation_fac3_CS"/>
</dbReference>
<dbReference type="GO" id="GO:0016020">
    <property type="term" value="C:membrane"/>
    <property type="evidence" value="ECO:0007669"/>
    <property type="project" value="TreeGrafter"/>
</dbReference>
<dbReference type="Gene3D" id="3.10.20.80">
    <property type="entry name" value="Translation initiation factor 3 (IF-3), N-terminal domain"/>
    <property type="match status" value="1"/>
</dbReference>
<comment type="subunit">
    <text evidence="4 6">Monomer.</text>
</comment>
<dbReference type="InterPro" id="IPR036787">
    <property type="entry name" value="T_IF-3_N_sf"/>
</dbReference>
<dbReference type="InterPro" id="IPR019815">
    <property type="entry name" value="Translation_initiation_fac_3_C"/>
</dbReference>
<dbReference type="GO" id="GO:0003743">
    <property type="term" value="F:translation initiation factor activity"/>
    <property type="evidence" value="ECO:0007669"/>
    <property type="project" value="UniProtKB-UniRule"/>
</dbReference>
<evidence type="ECO:0000256" key="5">
    <source>
        <dbReference type="NCBIfam" id="TIGR00168"/>
    </source>
</evidence>
<dbReference type="InterPro" id="IPR019814">
    <property type="entry name" value="Translation_initiation_fac_3_N"/>
</dbReference>
<dbReference type="FunFam" id="3.10.20.80:FF:000001">
    <property type="entry name" value="Translation initiation factor IF-3"/>
    <property type="match status" value="1"/>
</dbReference>
<feature type="region of interest" description="Disordered" evidence="7">
    <location>
        <begin position="1"/>
        <end position="20"/>
    </location>
</feature>
<evidence type="ECO:0000256" key="2">
    <source>
        <dbReference type="ARBA" id="ARBA00022540"/>
    </source>
</evidence>
<name>A0AA51X8D3_9GAMM</name>
<dbReference type="PANTHER" id="PTHR10938:SF0">
    <property type="entry name" value="TRANSLATION INITIATION FACTOR IF-3, MITOCHONDRIAL"/>
    <property type="match status" value="1"/>
</dbReference>
<dbReference type="EMBL" id="CP133548">
    <property type="protein sequence ID" value="WMS89257.1"/>
    <property type="molecule type" value="Genomic_DNA"/>
</dbReference>
<evidence type="ECO:0000256" key="3">
    <source>
        <dbReference type="ARBA" id="ARBA00022917"/>
    </source>
</evidence>
<evidence type="ECO:0000259" key="8">
    <source>
        <dbReference type="Pfam" id="PF00707"/>
    </source>
</evidence>
<dbReference type="PANTHER" id="PTHR10938">
    <property type="entry name" value="TRANSLATION INITIATION FACTOR IF-3"/>
    <property type="match status" value="1"/>
</dbReference>
<reference evidence="10 11" key="1">
    <citation type="submission" date="2023-08" db="EMBL/GenBank/DDBJ databases">
        <title>Pleionea litopenaei sp. nov., isolated from stomach of juvenile Litopenaeus vannamei.</title>
        <authorList>
            <person name="Rho A.M."/>
            <person name="Hwang C.Y."/>
        </authorList>
    </citation>
    <scope>NUCLEOTIDE SEQUENCE [LARGE SCALE GENOMIC DNA]</scope>
    <source>
        <strain evidence="10 11">HL-JVS1</strain>
    </source>
</reference>
<organism evidence="10 11">
    <name type="scientific">Pleionea litopenaei</name>
    <dbReference type="NCBI Taxonomy" id="3070815"/>
    <lineage>
        <taxon>Bacteria</taxon>
        <taxon>Pseudomonadati</taxon>
        <taxon>Pseudomonadota</taxon>
        <taxon>Gammaproteobacteria</taxon>
        <taxon>Oceanospirillales</taxon>
        <taxon>Pleioneaceae</taxon>
        <taxon>Pleionea</taxon>
    </lineage>
</organism>
<dbReference type="InterPro" id="IPR001288">
    <property type="entry name" value="Translation_initiation_fac_3"/>
</dbReference>
<evidence type="ECO:0000256" key="1">
    <source>
        <dbReference type="ARBA" id="ARBA00005439"/>
    </source>
</evidence>
<evidence type="ECO:0000256" key="6">
    <source>
        <dbReference type="RuleBase" id="RU000646"/>
    </source>
</evidence>
<dbReference type="SUPFAM" id="SSF55200">
    <property type="entry name" value="Translation initiation factor IF3, C-terminal domain"/>
    <property type="match status" value="1"/>
</dbReference>
<dbReference type="GO" id="GO:0032790">
    <property type="term" value="P:ribosome disassembly"/>
    <property type="evidence" value="ECO:0007669"/>
    <property type="project" value="TreeGrafter"/>
</dbReference>
<comment type="subcellular location">
    <subcellularLocation>
        <location evidence="4 6">Cytoplasm</location>
    </subcellularLocation>
</comment>
<comment type="function">
    <text evidence="4 6">IF-3 binds to the 30S ribosomal subunit and shifts the equilibrium between 70S ribosomes and their 50S and 30S subunits in favor of the free subunits, thus enhancing the availability of 30S subunits on which protein synthesis initiation begins.</text>
</comment>
<proteinExistence type="inferred from homology"/>
<feature type="domain" description="Translation initiation factor 3 C-terminal" evidence="8">
    <location>
        <begin position="93"/>
        <end position="177"/>
    </location>
</feature>
<dbReference type="NCBIfam" id="TIGR00168">
    <property type="entry name" value="infC"/>
    <property type="match status" value="1"/>
</dbReference>
<dbReference type="GO" id="GO:0005829">
    <property type="term" value="C:cytosol"/>
    <property type="evidence" value="ECO:0007669"/>
    <property type="project" value="TreeGrafter"/>
</dbReference>
<keyword evidence="2 4" id="KW-0396">Initiation factor</keyword>
<dbReference type="Gene3D" id="3.30.110.10">
    <property type="entry name" value="Translation initiation factor 3 (IF-3), C-terminal domain"/>
    <property type="match status" value="1"/>
</dbReference>
<dbReference type="AlphaFoldDB" id="A0AA51X8D3"/>
<keyword evidence="11" id="KW-1185">Reference proteome</keyword>
<comment type="similarity">
    <text evidence="1 4 6">Belongs to the IF-3 family.</text>
</comment>
<feature type="compositionally biased region" description="Basic and acidic residues" evidence="7">
    <location>
        <begin position="8"/>
        <end position="20"/>
    </location>
</feature>
<evidence type="ECO:0000313" key="11">
    <source>
        <dbReference type="Proteomes" id="UP001239782"/>
    </source>
</evidence>
<dbReference type="KEGG" id="plei:Q9312_19030"/>
<dbReference type="FunFam" id="3.30.110.10:FF:000001">
    <property type="entry name" value="Translation initiation factor IF-3"/>
    <property type="match status" value="1"/>
</dbReference>
<keyword evidence="3 4" id="KW-0648">Protein biosynthesis</keyword>
<evidence type="ECO:0000259" key="9">
    <source>
        <dbReference type="Pfam" id="PF05198"/>
    </source>
</evidence>
<dbReference type="RefSeq" id="WP_309204529.1">
    <property type="nucleotide sequence ID" value="NZ_CP133548.1"/>
</dbReference>
<sequence length="182" mass="20607">MKGPRGKGGPEKRSQRMNDEITAKEVRLIGADGEQVGVMNTREALAQAEELELDLVEISPDASPPVCRIMDYGKFLFEKKKAAAAAKKKQVQVQIKEIKFRPGTDIGDYNVKLRNLIKFLEHGDKAKITVRFRGREMAHKELGIELLQRVEKDLEEYGEVESRPTMLGRQMTMVIAPTKKKK</sequence>
<dbReference type="Proteomes" id="UP001239782">
    <property type="component" value="Chromosome"/>
</dbReference>
<dbReference type="Pfam" id="PF00707">
    <property type="entry name" value="IF3_C"/>
    <property type="match status" value="1"/>
</dbReference>
<evidence type="ECO:0000313" key="10">
    <source>
        <dbReference type="EMBL" id="WMS89257.1"/>
    </source>
</evidence>
<keyword evidence="4" id="KW-0963">Cytoplasm</keyword>
<dbReference type="GO" id="GO:0043022">
    <property type="term" value="F:ribosome binding"/>
    <property type="evidence" value="ECO:0007669"/>
    <property type="project" value="UniProtKB-ARBA"/>
</dbReference>
<feature type="domain" description="Translation initiation factor 3 N-terminal" evidence="9">
    <location>
        <begin position="17"/>
        <end position="84"/>
    </location>
</feature>
<dbReference type="HAMAP" id="MF_00080">
    <property type="entry name" value="IF_3"/>
    <property type="match status" value="1"/>
</dbReference>
<evidence type="ECO:0000256" key="7">
    <source>
        <dbReference type="SAM" id="MobiDB-lite"/>
    </source>
</evidence>
<dbReference type="InterPro" id="IPR036788">
    <property type="entry name" value="T_IF-3_C_sf"/>
</dbReference>